<protein>
    <submittedName>
        <fullName evidence="1">Uncharacterized protein</fullName>
    </submittedName>
</protein>
<keyword evidence="2" id="KW-1185">Reference proteome</keyword>
<dbReference type="Proteomes" id="UP000481037">
    <property type="component" value="Unassembled WGS sequence"/>
</dbReference>
<accession>A0A6L5QNH4</accession>
<evidence type="ECO:0000313" key="1">
    <source>
        <dbReference type="EMBL" id="MRX10832.1"/>
    </source>
</evidence>
<dbReference type="EMBL" id="WKJM01000024">
    <property type="protein sequence ID" value="MRX10832.1"/>
    <property type="molecule type" value="Genomic_DNA"/>
</dbReference>
<dbReference type="AlphaFoldDB" id="A0A6L5QNH4"/>
<proteinExistence type="predicted"/>
<organism evidence="1 2">
    <name type="scientific">Duganella alba</name>
    <dbReference type="NCBI Taxonomy" id="2666081"/>
    <lineage>
        <taxon>Bacteria</taxon>
        <taxon>Pseudomonadati</taxon>
        <taxon>Pseudomonadota</taxon>
        <taxon>Betaproteobacteria</taxon>
        <taxon>Burkholderiales</taxon>
        <taxon>Oxalobacteraceae</taxon>
        <taxon>Telluria group</taxon>
        <taxon>Duganella</taxon>
    </lineage>
</organism>
<gene>
    <name evidence="1" type="ORF">GJ697_23665</name>
</gene>
<reference evidence="1 2" key="1">
    <citation type="submission" date="2019-11" db="EMBL/GenBank/DDBJ databases">
        <title>Novel species isolated from a subtropical stream in China.</title>
        <authorList>
            <person name="Lu H."/>
        </authorList>
    </citation>
    <scope>NUCLEOTIDE SEQUENCE [LARGE SCALE GENOMIC DNA]</scope>
    <source>
        <strain evidence="1 2">FT25W</strain>
    </source>
</reference>
<dbReference type="RefSeq" id="WP_154368622.1">
    <property type="nucleotide sequence ID" value="NZ_WKJM01000024.1"/>
</dbReference>
<comment type="caution">
    <text evidence="1">The sequence shown here is derived from an EMBL/GenBank/DDBJ whole genome shotgun (WGS) entry which is preliminary data.</text>
</comment>
<sequence>MGKRSVISVVALAAVCLGVYTQMTIFVVPPMAATTDGMILVFPRLSKTEFLDSPDGICQREAGMVNGLCRRVTLGVVASKARIVARLPYSETLYRMAAPAR</sequence>
<evidence type="ECO:0000313" key="2">
    <source>
        <dbReference type="Proteomes" id="UP000481037"/>
    </source>
</evidence>
<name>A0A6L5QNH4_9BURK</name>